<dbReference type="Gene3D" id="1.20.144.10">
    <property type="entry name" value="Phosphatidic acid phosphatase type 2/haloperoxidase"/>
    <property type="match status" value="1"/>
</dbReference>
<dbReference type="EMBL" id="VBAK01000103">
    <property type="protein sequence ID" value="TMI91170.1"/>
    <property type="molecule type" value="Genomic_DNA"/>
</dbReference>
<dbReference type="AlphaFoldDB" id="A0A537K604"/>
<feature type="transmembrane region" description="Helical" evidence="1">
    <location>
        <begin position="21"/>
        <end position="44"/>
    </location>
</feature>
<evidence type="ECO:0000259" key="2">
    <source>
        <dbReference type="SMART" id="SM00014"/>
    </source>
</evidence>
<comment type="caution">
    <text evidence="3">The sequence shown here is derived from an EMBL/GenBank/DDBJ whole genome shotgun (WGS) entry which is preliminary data.</text>
</comment>
<protein>
    <submittedName>
        <fullName evidence="3">Phosphatase PAP2 family protein</fullName>
    </submittedName>
</protein>
<keyword evidence="1" id="KW-0812">Transmembrane</keyword>
<dbReference type="PANTHER" id="PTHR14969:SF13">
    <property type="entry name" value="AT30094P"/>
    <property type="match status" value="1"/>
</dbReference>
<name>A0A537K604_9BACT</name>
<organism evidence="3 4">
    <name type="scientific">Candidatus Segetimicrobium genomatis</name>
    <dbReference type="NCBI Taxonomy" id="2569760"/>
    <lineage>
        <taxon>Bacteria</taxon>
        <taxon>Bacillati</taxon>
        <taxon>Candidatus Sysuimicrobiota</taxon>
        <taxon>Candidatus Sysuimicrobiia</taxon>
        <taxon>Candidatus Sysuimicrobiales</taxon>
        <taxon>Candidatus Segetimicrobiaceae</taxon>
        <taxon>Candidatus Segetimicrobium</taxon>
    </lineage>
</organism>
<evidence type="ECO:0000313" key="3">
    <source>
        <dbReference type="EMBL" id="TMI91170.1"/>
    </source>
</evidence>
<feature type="transmembrane region" description="Helical" evidence="1">
    <location>
        <begin position="150"/>
        <end position="167"/>
    </location>
</feature>
<dbReference type="PANTHER" id="PTHR14969">
    <property type="entry name" value="SPHINGOSINE-1-PHOSPHATE PHOSPHOHYDROLASE"/>
    <property type="match status" value="1"/>
</dbReference>
<dbReference type="SMART" id="SM00014">
    <property type="entry name" value="acidPPc"/>
    <property type="match status" value="1"/>
</dbReference>
<dbReference type="Pfam" id="PF01569">
    <property type="entry name" value="PAP2"/>
    <property type="match status" value="1"/>
</dbReference>
<keyword evidence="1" id="KW-1133">Transmembrane helix</keyword>
<sequence>MPMVHRWDERVTIWLQHAAPTFDWPGAIVVFLGNAEVLIPAVVAGDVLLGRNPGRVMPILVFAAVLSAASLLAVILKHLIPHPGPPEAFQRHHLPGLHVPTPYSFPSGHTLRTTVLCGTALRNRPWLAGALILCMMVALVYMGDHWLSDVLGGLCLGWVLLEAGGVIRKSRSRSCRRG</sequence>
<gene>
    <name evidence="3" type="ORF">E6H00_04715</name>
</gene>
<dbReference type="SUPFAM" id="SSF48317">
    <property type="entry name" value="Acid phosphatase/Vanadium-dependent haloperoxidase"/>
    <property type="match status" value="1"/>
</dbReference>
<reference evidence="3 4" key="1">
    <citation type="journal article" date="2019" name="Nat. Microbiol.">
        <title>Mediterranean grassland soil C-N compound turnover is dependent on rainfall and depth, and is mediated by genomically divergent microorganisms.</title>
        <authorList>
            <person name="Diamond S."/>
            <person name="Andeer P.F."/>
            <person name="Li Z."/>
            <person name="Crits-Christoph A."/>
            <person name="Burstein D."/>
            <person name="Anantharaman K."/>
            <person name="Lane K.R."/>
            <person name="Thomas B.C."/>
            <person name="Pan C."/>
            <person name="Northen T.R."/>
            <person name="Banfield J.F."/>
        </authorList>
    </citation>
    <scope>NUCLEOTIDE SEQUENCE [LARGE SCALE GENOMIC DNA]</scope>
    <source>
        <strain evidence="3">NP_3</strain>
    </source>
</reference>
<proteinExistence type="predicted"/>
<accession>A0A537K604</accession>
<feature type="transmembrane region" description="Helical" evidence="1">
    <location>
        <begin position="56"/>
        <end position="76"/>
    </location>
</feature>
<evidence type="ECO:0000256" key="1">
    <source>
        <dbReference type="SAM" id="Phobius"/>
    </source>
</evidence>
<dbReference type="InterPro" id="IPR000326">
    <property type="entry name" value="PAP2/HPO"/>
</dbReference>
<dbReference type="InterPro" id="IPR036938">
    <property type="entry name" value="PAP2/HPO_sf"/>
</dbReference>
<evidence type="ECO:0000313" key="4">
    <source>
        <dbReference type="Proteomes" id="UP000318509"/>
    </source>
</evidence>
<keyword evidence="1" id="KW-0472">Membrane</keyword>
<dbReference type="Proteomes" id="UP000318509">
    <property type="component" value="Unassembled WGS sequence"/>
</dbReference>
<feature type="domain" description="Phosphatidic acid phosphatase type 2/haloperoxidase" evidence="2">
    <location>
        <begin position="59"/>
        <end position="165"/>
    </location>
</feature>